<keyword evidence="8" id="KW-1185">Reference proteome</keyword>
<evidence type="ECO:0000256" key="3">
    <source>
        <dbReference type="ARBA" id="ARBA00023082"/>
    </source>
</evidence>
<protein>
    <submittedName>
        <fullName evidence="7">Sigma-70 family RNA polymerase sigma factor</fullName>
    </submittedName>
</protein>
<dbReference type="SUPFAM" id="SSF88659">
    <property type="entry name" value="Sigma3 and sigma4 domains of RNA polymerase sigma factors"/>
    <property type="match status" value="1"/>
</dbReference>
<dbReference type="Pfam" id="PF04542">
    <property type="entry name" value="Sigma70_r2"/>
    <property type="match status" value="1"/>
</dbReference>
<gene>
    <name evidence="7" type="ORF">ACFPQ4_10935</name>
</gene>
<evidence type="ECO:0000256" key="4">
    <source>
        <dbReference type="ARBA" id="ARBA00023163"/>
    </source>
</evidence>
<dbReference type="InterPro" id="IPR039425">
    <property type="entry name" value="RNA_pol_sigma-70-like"/>
</dbReference>
<comment type="similarity">
    <text evidence="1">Belongs to the sigma-70 factor family. ECF subfamily.</text>
</comment>
<reference evidence="8" key="1">
    <citation type="journal article" date="2019" name="Int. J. Syst. Evol. Microbiol.">
        <title>The Global Catalogue of Microorganisms (GCM) 10K type strain sequencing project: providing services to taxonomists for standard genome sequencing and annotation.</title>
        <authorList>
            <consortium name="The Broad Institute Genomics Platform"/>
            <consortium name="The Broad Institute Genome Sequencing Center for Infectious Disease"/>
            <person name="Wu L."/>
            <person name="Ma J."/>
        </authorList>
    </citation>
    <scope>NUCLEOTIDE SEQUENCE [LARGE SCALE GENOMIC DNA]</scope>
    <source>
        <strain evidence="8">CGMCC 1.18578</strain>
    </source>
</reference>
<evidence type="ECO:0000259" key="5">
    <source>
        <dbReference type="Pfam" id="PF04542"/>
    </source>
</evidence>
<sequence>MQEQAQDQDDVQHWIGRHLDGDPNAFESIYDLTILKVYKLVYFLIGRKAEADDIVQNVYTQLFRFFHTYDRARPFDKWLNGIVVRQVSDYKRKHWKLTRLLDKAKRFESAEEADFAGTVVDNVANELLLHQINALPLKYKTVLILHYLNGYTHAEVADLLGIPTGTVKSRLNAGLEKLRKKQAIWNLSPGKDVKDAWILRTK</sequence>
<dbReference type="InterPro" id="IPR013325">
    <property type="entry name" value="RNA_pol_sigma_r2"/>
</dbReference>
<dbReference type="EMBL" id="JBHSNC010000032">
    <property type="protein sequence ID" value="MFC5529958.1"/>
    <property type="molecule type" value="Genomic_DNA"/>
</dbReference>
<evidence type="ECO:0000259" key="6">
    <source>
        <dbReference type="Pfam" id="PF08281"/>
    </source>
</evidence>
<dbReference type="PANTHER" id="PTHR43133:SF60">
    <property type="entry name" value="RNA POLYMERASE SIGMA FACTOR SIGV"/>
    <property type="match status" value="1"/>
</dbReference>
<dbReference type="InterPro" id="IPR013249">
    <property type="entry name" value="RNA_pol_sigma70_r4_t2"/>
</dbReference>
<dbReference type="InterPro" id="IPR007627">
    <property type="entry name" value="RNA_pol_sigma70_r2"/>
</dbReference>
<name>A0ABW0QZU8_9BACL</name>
<evidence type="ECO:0000256" key="2">
    <source>
        <dbReference type="ARBA" id="ARBA00023015"/>
    </source>
</evidence>
<dbReference type="Proteomes" id="UP001596108">
    <property type="component" value="Unassembled WGS sequence"/>
</dbReference>
<dbReference type="InterPro" id="IPR036388">
    <property type="entry name" value="WH-like_DNA-bd_sf"/>
</dbReference>
<accession>A0ABW0QZU8</accession>
<dbReference type="NCBIfam" id="TIGR02937">
    <property type="entry name" value="sigma70-ECF"/>
    <property type="match status" value="1"/>
</dbReference>
<dbReference type="CDD" id="cd06171">
    <property type="entry name" value="Sigma70_r4"/>
    <property type="match status" value="1"/>
</dbReference>
<dbReference type="Gene3D" id="1.10.10.10">
    <property type="entry name" value="Winged helix-like DNA-binding domain superfamily/Winged helix DNA-binding domain"/>
    <property type="match status" value="1"/>
</dbReference>
<dbReference type="SUPFAM" id="SSF88946">
    <property type="entry name" value="Sigma2 domain of RNA polymerase sigma factors"/>
    <property type="match status" value="1"/>
</dbReference>
<proteinExistence type="inferred from homology"/>
<dbReference type="Pfam" id="PF08281">
    <property type="entry name" value="Sigma70_r4_2"/>
    <property type="match status" value="1"/>
</dbReference>
<dbReference type="Gene3D" id="1.10.1740.10">
    <property type="match status" value="1"/>
</dbReference>
<keyword evidence="3" id="KW-0731">Sigma factor</keyword>
<feature type="domain" description="RNA polymerase sigma-70 region 2" evidence="5">
    <location>
        <begin position="36"/>
        <end position="96"/>
    </location>
</feature>
<evidence type="ECO:0000256" key="1">
    <source>
        <dbReference type="ARBA" id="ARBA00010641"/>
    </source>
</evidence>
<evidence type="ECO:0000313" key="8">
    <source>
        <dbReference type="Proteomes" id="UP001596108"/>
    </source>
</evidence>
<evidence type="ECO:0000313" key="7">
    <source>
        <dbReference type="EMBL" id="MFC5529958.1"/>
    </source>
</evidence>
<organism evidence="7 8">
    <name type="scientific">Cohnella yongneupensis</name>
    <dbReference type="NCBI Taxonomy" id="425006"/>
    <lineage>
        <taxon>Bacteria</taxon>
        <taxon>Bacillati</taxon>
        <taxon>Bacillota</taxon>
        <taxon>Bacilli</taxon>
        <taxon>Bacillales</taxon>
        <taxon>Paenibacillaceae</taxon>
        <taxon>Cohnella</taxon>
    </lineage>
</organism>
<comment type="caution">
    <text evidence="7">The sequence shown here is derived from an EMBL/GenBank/DDBJ whole genome shotgun (WGS) entry which is preliminary data.</text>
</comment>
<dbReference type="RefSeq" id="WP_378111894.1">
    <property type="nucleotide sequence ID" value="NZ_JBHSNC010000032.1"/>
</dbReference>
<dbReference type="PANTHER" id="PTHR43133">
    <property type="entry name" value="RNA POLYMERASE ECF-TYPE SIGMA FACTO"/>
    <property type="match status" value="1"/>
</dbReference>
<dbReference type="InterPro" id="IPR013324">
    <property type="entry name" value="RNA_pol_sigma_r3/r4-like"/>
</dbReference>
<dbReference type="InterPro" id="IPR014284">
    <property type="entry name" value="RNA_pol_sigma-70_dom"/>
</dbReference>
<keyword evidence="4" id="KW-0804">Transcription</keyword>
<feature type="domain" description="RNA polymerase sigma factor 70 region 4 type 2" evidence="6">
    <location>
        <begin position="126"/>
        <end position="178"/>
    </location>
</feature>
<keyword evidence="2" id="KW-0805">Transcription regulation</keyword>